<dbReference type="AlphaFoldDB" id="A0A5U3E3I1"/>
<dbReference type="PANTHER" id="PTHR30349">
    <property type="entry name" value="PHAGE INTEGRASE-RELATED"/>
    <property type="match status" value="1"/>
</dbReference>
<gene>
    <name evidence="8" type="ORF">S308_10775</name>
</gene>
<protein>
    <submittedName>
        <fullName evidence="8">Tyrosine-type recombinase/integrase</fullName>
    </submittedName>
</protein>
<dbReference type="GO" id="GO:0006310">
    <property type="term" value="P:DNA recombination"/>
    <property type="evidence" value="ECO:0007669"/>
    <property type="project" value="UniProtKB-KW"/>
</dbReference>
<dbReference type="GO" id="GO:0003677">
    <property type="term" value="F:DNA binding"/>
    <property type="evidence" value="ECO:0007669"/>
    <property type="project" value="UniProtKB-UniRule"/>
</dbReference>
<comment type="caution">
    <text evidence="8">The sequence shown here is derived from an EMBL/GenBank/DDBJ whole genome shotgun (WGS) entry which is preliminary data.</text>
</comment>
<organism evidence="8">
    <name type="scientific">Salmonella enterica I</name>
    <dbReference type="NCBI Taxonomy" id="59201"/>
    <lineage>
        <taxon>Bacteria</taxon>
        <taxon>Pseudomonadati</taxon>
        <taxon>Pseudomonadota</taxon>
        <taxon>Gammaproteobacteria</taxon>
        <taxon>Enterobacterales</taxon>
        <taxon>Enterobacteriaceae</taxon>
        <taxon>Salmonella</taxon>
    </lineage>
</organism>
<evidence type="ECO:0000313" key="8">
    <source>
        <dbReference type="EMBL" id="EBP3985906.1"/>
    </source>
</evidence>
<keyword evidence="4" id="KW-0233">DNA recombination</keyword>
<dbReference type="InterPro" id="IPR010998">
    <property type="entry name" value="Integrase_recombinase_N"/>
</dbReference>
<dbReference type="PANTHER" id="PTHR30349:SF41">
    <property type="entry name" value="INTEGRASE_RECOMBINASE PROTEIN MJ0367-RELATED"/>
    <property type="match status" value="1"/>
</dbReference>
<dbReference type="InterPro" id="IPR011010">
    <property type="entry name" value="DNA_brk_join_enz"/>
</dbReference>
<evidence type="ECO:0000256" key="2">
    <source>
        <dbReference type="ARBA" id="ARBA00022908"/>
    </source>
</evidence>
<feature type="domain" description="Tyr recombinase" evidence="6">
    <location>
        <begin position="226"/>
        <end position="398"/>
    </location>
</feature>
<dbReference type="InterPro" id="IPR050090">
    <property type="entry name" value="Tyrosine_recombinase_XerCD"/>
</dbReference>
<evidence type="ECO:0000256" key="4">
    <source>
        <dbReference type="ARBA" id="ARBA00023172"/>
    </source>
</evidence>
<dbReference type="PROSITE" id="PS51898">
    <property type="entry name" value="TYR_RECOMBINASE"/>
    <property type="match status" value="1"/>
</dbReference>
<dbReference type="SUPFAM" id="SSF56349">
    <property type="entry name" value="DNA breaking-rejoining enzymes"/>
    <property type="match status" value="1"/>
</dbReference>
<dbReference type="InterPro" id="IPR013762">
    <property type="entry name" value="Integrase-like_cat_sf"/>
</dbReference>
<evidence type="ECO:0000259" key="7">
    <source>
        <dbReference type="PROSITE" id="PS51900"/>
    </source>
</evidence>
<evidence type="ECO:0000256" key="1">
    <source>
        <dbReference type="ARBA" id="ARBA00008857"/>
    </source>
</evidence>
<dbReference type="EMBL" id="AAGLPU010000012">
    <property type="protein sequence ID" value="EBP3985906.1"/>
    <property type="molecule type" value="Genomic_DNA"/>
</dbReference>
<dbReference type="InterPro" id="IPR004107">
    <property type="entry name" value="Integrase_SAM-like_N"/>
</dbReference>
<accession>A0A5U3E3I1</accession>
<keyword evidence="2" id="KW-0229">DNA integration</keyword>
<dbReference type="Pfam" id="PF00589">
    <property type="entry name" value="Phage_integrase"/>
    <property type="match status" value="1"/>
</dbReference>
<dbReference type="PROSITE" id="PS51900">
    <property type="entry name" value="CB"/>
    <property type="match status" value="1"/>
</dbReference>
<comment type="similarity">
    <text evidence="1">Belongs to the 'phage' integrase family.</text>
</comment>
<dbReference type="InterPro" id="IPR002104">
    <property type="entry name" value="Integrase_catalytic"/>
</dbReference>
<evidence type="ECO:0000256" key="3">
    <source>
        <dbReference type="ARBA" id="ARBA00023125"/>
    </source>
</evidence>
<feature type="domain" description="Core-binding (CB)" evidence="7">
    <location>
        <begin position="120"/>
        <end position="203"/>
    </location>
</feature>
<name>A0A5U3E3I1_SALET</name>
<dbReference type="GO" id="GO:0015074">
    <property type="term" value="P:DNA integration"/>
    <property type="evidence" value="ECO:0007669"/>
    <property type="project" value="UniProtKB-KW"/>
</dbReference>
<reference evidence="8" key="1">
    <citation type="submission" date="2018-07" db="EMBL/GenBank/DDBJ databases">
        <authorList>
            <consortium name="GenomeTrakr network: Whole genome sequencing for foodborne pathogen traceback"/>
        </authorList>
    </citation>
    <scope>NUCLEOTIDE SEQUENCE</scope>
    <source>
        <strain evidence="8">CFSAN002857</strain>
    </source>
</reference>
<dbReference type="InterPro" id="IPR044068">
    <property type="entry name" value="CB"/>
</dbReference>
<dbReference type="Gene3D" id="1.10.150.130">
    <property type="match status" value="1"/>
</dbReference>
<sequence length="401" mass="46195">MDARIAHLMHSDKKGFMWRKRYQKRTIEIILRTRDKSIAIKRAAAITIRYMELKLLDAPFSSMREILKKFRDGIVSAHEMERLRLIAAVPQEAPHALVTASPMQSHAQEVKTSQEAAQEHSLKDAQKAYFDANTEWKEKTIKAYSGCIERFIAWCATENIHTVEEINKEHVIAFKACMDEEQLASMTKQKIITALGGMFAFIMNVKEWINKNPFRGLNYKKVSVEKPKEEVTPAQFKMMIEQPKVIKDAQNYWANVLMYYTGMRVSELQQITKNDYIEIEGIKCISINTHEEGKSTKTESSKRNIPICDALLALNVWEEKPVMKYGLNSIMDKISKAYKTIGLKRSSHCYRHSMSNRLRDTDTDDSTRAFILGHAAHGITDRVYITRLPLQKMLKALNDAN</sequence>
<dbReference type="Gene3D" id="1.10.443.10">
    <property type="entry name" value="Intergrase catalytic core"/>
    <property type="match status" value="1"/>
</dbReference>
<evidence type="ECO:0000256" key="5">
    <source>
        <dbReference type="PROSITE-ProRule" id="PRU01248"/>
    </source>
</evidence>
<keyword evidence="3 5" id="KW-0238">DNA-binding</keyword>
<evidence type="ECO:0000259" key="6">
    <source>
        <dbReference type="PROSITE" id="PS51898"/>
    </source>
</evidence>
<dbReference type="Pfam" id="PF02899">
    <property type="entry name" value="Phage_int_SAM_1"/>
    <property type="match status" value="1"/>
</dbReference>
<proteinExistence type="inferred from homology"/>